<comment type="caution">
    <text evidence="2">The sequence shown here is derived from an EMBL/GenBank/DDBJ whole genome shotgun (WGS) entry which is preliminary data.</text>
</comment>
<dbReference type="Proteomes" id="UP001569151">
    <property type="component" value="Unassembled WGS sequence"/>
</dbReference>
<name>A0ABV4MMT5_9VIBR</name>
<dbReference type="RefSeq" id="WP_371726531.1">
    <property type="nucleotide sequence ID" value="NZ_JBGOOS010000037.1"/>
</dbReference>
<evidence type="ECO:0000313" key="3">
    <source>
        <dbReference type="Proteomes" id="UP001569151"/>
    </source>
</evidence>
<organism evidence="2 3">
    <name type="scientific">Vibrio bivalvicida</name>
    <dbReference type="NCBI Taxonomy" id="1276888"/>
    <lineage>
        <taxon>Bacteria</taxon>
        <taxon>Pseudomonadati</taxon>
        <taxon>Pseudomonadota</taxon>
        <taxon>Gammaproteobacteria</taxon>
        <taxon>Vibrionales</taxon>
        <taxon>Vibrionaceae</taxon>
        <taxon>Vibrio</taxon>
        <taxon>Vibrio oreintalis group</taxon>
    </lineage>
</organism>
<evidence type="ECO:0000256" key="1">
    <source>
        <dbReference type="SAM" id="Phobius"/>
    </source>
</evidence>
<dbReference type="EMBL" id="JBGOOS010000037">
    <property type="protein sequence ID" value="MEZ8210895.1"/>
    <property type="molecule type" value="Genomic_DNA"/>
</dbReference>
<feature type="transmembrane region" description="Helical" evidence="1">
    <location>
        <begin position="816"/>
        <end position="837"/>
    </location>
</feature>
<evidence type="ECO:0000313" key="2">
    <source>
        <dbReference type="EMBL" id="MEZ8210895.1"/>
    </source>
</evidence>
<reference evidence="2 3" key="1">
    <citation type="submission" date="2024-06" db="EMBL/GenBank/DDBJ databases">
        <authorList>
            <person name="Steensen K."/>
            <person name="Seneca J."/>
            <person name="Bartlau N."/>
            <person name="Yu A.X."/>
            <person name="Polz M.F."/>
        </authorList>
    </citation>
    <scope>NUCLEOTIDE SEQUENCE [LARGE SCALE GENOMIC DNA]</scope>
    <source>
        <strain evidence="2 3">1F146</strain>
    </source>
</reference>
<feature type="transmembrane region" description="Helical" evidence="1">
    <location>
        <begin position="780"/>
        <end position="804"/>
    </location>
</feature>
<keyword evidence="3" id="KW-1185">Reference proteome</keyword>
<keyword evidence="1" id="KW-1133">Transmembrane helix</keyword>
<keyword evidence="1" id="KW-0472">Membrane</keyword>
<gene>
    <name evidence="2" type="ORF">ACED39_19185</name>
</gene>
<accession>A0ABV4MMT5</accession>
<proteinExistence type="predicted"/>
<feature type="transmembrane region" description="Helical" evidence="1">
    <location>
        <begin position="706"/>
        <end position="726"/>
    </location>
</feature>
<protein>
    <recommendedName>
        <fullName evidence="4">TraG N-terminal Proteobacteria domain-containing protein</fullName>
    </recommendedName>
</protein>
<keyword evidence="1" id="KW-0812">Transmembrane</keyword>
<sequence>MKRNDRKSIKRQIRKNKSTTIKNKFKKFKIKKLNYISKTNLKKKTLELNLNKNIVVSNEETVSVPNSTQKVLTDVHSNKKFYFYLSIISTLIFSYQSEAVNALISESIHAPMTRIVHSIFPSVSSEVYPSYVSLDSPMQLAALAQSLDQILLDYVPIVALIFCVFFLLESLSPEGPSKGTKSRVLAMLFVLFIASPLNSHEYENDSGKTETVNNYRFVLQTVFATIVGAGESWIDYFNDEYIGIHSIKLPEPKVLKDNYLEVSHVFLKNVESPKDVLDTKLNVSFKDDKYTARFEMGGSETIISNMSNVILNQKSETIDETLNEKEMIQDFYQSLFEHSYLVAQNIANTEVLTDKQLSSDLTDAQNINDEKYVFDGDYRQYCSGIYNYDLSGADMIVMNAYLDIAAQCASHNFLVKHYDSPFFDSQKILNGQGELNDFNAMPFGQSVFELSFDEIKANAKTTCSTGGYFACAEAIQIVEKAYVKTNKNLGLISTPVNAINDVVSSYVDISGDVMKRRLHTQTPVKGVGYRDLTLDKDALFSINFTRNIAKQDFEVLHVLQTIDLSKMPEPDFGTIINTVAGSDFMTPIHRFTSCINAFDQQRNGYKCNSATDELIDIGTGFLQWSVSFKAGATLMSFNKKKGKAFKMSSDKLKKYGAAIGTATAILAPSAYDNYFKTSPYYSSEGATAMLMTTAILQYFGLEAVKFLSWLGSVGIAIGFLFYYLVLMLPLTFFKYSLIRSYTFIIDQTIAFNLFFLNGFSRGMDGIESVYDELVIDLHSLMMNFILQILSPVILSFSLIIIFQYINDILIKIDGDFATQVMNIIILLFEFLALILLLRMLPKMINARIDSWAENQKASLSK</sequence>
<evidence type="ECO:0008006" key="4">
    <source>
        <dbReference type="Google" id="ProtNLM"/>
    </source>
</evidence>